<organism evidence="1 2">
    <name type="scientific">Aspergillus melleus</name>
    <dbReference type="NCBI Taxonomy" id="138277"/>
    <lineage>
        <taxon>Eukaryota</taxon>
        <taxon>Fungi</taxon>
        <taxon>Dikarya</taxon>
        <taxon>Ascomycota</taxon>
        <taxon>Pezizomycotina</taxon>
        <taxon>Eurotiomycetes</taxon>
        <taxon>Eurotiomycetidae</taxon>
        <taxon>Eurotiales</taxon>
        <taxon>Aspergillaceae</taxon>
        <taxon>Aspergillus</taxon>
        <taxon>Aspergillus subgen. Circumdati</taxon>
    </lineage>
</organism>
<dbReference type="EMBL" id="JAOPJF010000001">
    <property type="protein sequence ID" value="KAK1150282.1"/>
    <property type="molecule type" value="Genomic_DNA"/>
</dbReference>
<evidence type="ECO:0000313" key="2">
    <source>
        <dbReference type="Proteomes" id="UP001177260"/>
    </source>
</evidence>
<protein>
    <submittedName>
        <fullName evidence="1">Uncharacterized protein</fullName>
    </submittedName>
</protein>
<comment type="caution">
    <text evidence="1">The sequence shown here is derived from an EMBL/GenBank/DDBJ whole genome shotgun (WGS) entry which is preliminary data.</text>
</comment>
<gene>
    <name evidence="1" type="ORF">N8T08_000184</name>
</gene>
<accession>A0ACC3BHQ4</accession>
<evidence type="ECO:0000313" key="1">
    <source>
        <dbReference type="EMBL" id="KAK1150282.1"/>
    </source>
</evidence>
<proteinExistence type="predicted"/>
<name>A0ACC3BHQ4_9EURO</name>
<keyword evidence="2" id="KW-1185">Reference proteome</keyword>
<dbReference type="Proteomes" id="UP001177260">
    <property type="component" value="Unassembled WGS sequence"/>
</dbReference>
<reference evidence="1 2" key="1">
    <citation type="journal article" date="2023" name="ACS Omega">
        <title>Identification of the Neoaspergillic Acid Biosynthesis Gene Cluster by Establishing an In Vitro CRISPR-Ribonucleoprotein Genetic System in Aspergillus melleus.</title>
        <authorList>
            <person name="Yuan B."/>
            <person name="Grau M.F."/>
            <person name="Murata R.M."/>
            <person name="Torok T."/>
            <person name="Venkateswaran K."/>
            <person name="Stajich J.E."/>
            <person name="Wang C.C.C."/>
        </authorList>
    </citation>
    <scope>NUCLEOTIDE SEQUENCE [LARGE SCALE GENOMIC DNA]</scope>
    <source>
        <strain evidence="1 2">IMV 1140</strain>
    </source>
</reference>
<sequence length="352" mass="38707">MAKVSTLNTPEKASSKLTPSQKAQSPIFHPNQITPDTFHRLLNCYPVTVEAIARRKATARSTRSSTAAAKKAKRSKPGPSSSSAGDGDEVLTEQEQADRDVREFLELDERRYRGLPEIVRDRADSDGGEGGYLTKEELIEVMEWKLKHGVSRPMLLGMIKRNTDDVVEKATANAFAELLAPRRRLVNEFDGTSTEKGGAFPEFCLGMLSGPLRGVGPATSSLLLSVATAARDAVEEVPFYSDDVFLWLCLGEVPVDGEEESAKQKKENIRAGIFKPNGEINVKYTVQEYRQLWDAVGKLRRRMNALGSPVSCMDVEKAALVLRHVDVSGFFETEAEEGSSVGSKRKRNGKTS</sequence>